<evidence type="ECO:0000313" key="2">
    <source>
        <dbReference type="Proteomes" id="UP000219338"/>
    </source>
</evidence>
<dbReference type="AlphaFoldDB" id="A0A284RX73"/>
<name>A0A284RX73_ARMOS</name>
<sequence>MLAFSPGKEPAREAFRVEIMIGLESSLNMLDVNPSGFTEPTL</sequence>
<accession>A0A284RX73</accession>
<organism evidence="1 2">
    <name type="scientific">Armillaria ostoyae</name>
    <name type="common">Armillaria root rot fungus</name>
    <dbReference type="NCBI Taxonomy" id="47428"/>
    <lineage>
        <taxon>Eukaryota</taxon>
        <taxon>Fungi</taxon>
        <taxon>Dikarya</taxon>
        <taxon>Basidiomycota</taxon>
        <taxon>Agaricomycotina</taxon>
        <taxon>Agaricomycetes</taxon>
        <taxon>Agaricomycetidae</taxon>
        <taxon>Agaricales</taxon>
        <taxon>Marasmiineae</taxon>
        <taxon>Physalacriaceae</taxon>
        <taxon>Armillaria</taxon>
    </lineage>
</organism>
<dbReference type="EMBL" id="FUEG01000019">
    <property type="protein sequence ID" value="SJL13335.1"/>
    <property type="molecule type" value="Genomic_DNA"/>
</dbReference>
<dbReference type="Proteomes" id="UP000219338">
    <property type="component" value="Unassembled WGS sequence"/>
</dbReference>
<reference evidence="2" key="1">
    <citation type="journal article" date="2017" name="Nat. Ecol. Evol.">
        <title>Genome expansion and lineage-specific genetic innovations in the forest pathogenic fungi Armillaria.</title>
        <authorList>
            <person name="Sipos G."/>
            <person name="Prasanna A.N."/>
            <person name="Walter M.C."/>
            <person name="O'Connor E."/>
            <person name="Balint B."/>
            <person name="Krizsan K."/>
            <person name="Kiss B."/>
            <person name="Hess J."/>
            <person name="Varga T."/>
            <person name="Slot J."/>
            <person name="Riley R."/>
            <person name="Boka B."/>
            <person name="Rigling D."/>
            <person name="Barry K."/>
            <person name="Lee J."/>
            <person name="Mihaltcheva S."/>
            <person name="LaButti K."/>
            <person name="Lipzen A."/>
            <person name="Waldron R."/>
            <person name="Moloney N.M."/>
            <person name="Sperisen C."/>
            <person name="Kredics L."/>
            <person name="Vagvoelgyi C."/>
            <person name="Patrignani A."/>
            <person name="Fitzpatrick D."/>
            <person name="Nagy I."/>
            <person name="Doyle S."/>
            <person name="Anderson J.B."/>
            <person name="Grigoriev I.V."/>
            <person name="Gueldener U."/>
            <person name="Muensterkoetter M."/>
            <person name="Nagy L.G."/>
        </authorList>
    </citation>
    <scope>NUCLEOTIDE SEQUENCE [LARGE SCALE GENOMIC DNA]</scope>
    <source>
        <strain evidence="2">C18/9</strain>
    </source>
</reference>
<evidence type="ECO:0000313" key="1">
    <source>
        <dbReference type="EMBL" id="SJL13335.1"/>
    </source>
</evidence>
<keyword evidence="2" id="KW-1185">Reference proteome</keyword>
<protein>
    <submittedName>
        <fullName evidence="1">Uncharacterized protein</fullName>
    </submittedName>
</protein>
<proteinExistence type="predicted"/>
<gene>
    <name evidence="1" type="ORF">ARMOST_16775</name>
</gene>